<comment type="subcellular location">
    <subcellularLocation>
        <location evidence="1">Cell membrane</location>
        <topology evidence="1">Multi-pass membrane protein</topology>
    </subcellularLocation>
</comment>
<dbReference type="Proteomes" id="UP000398217">
    <property type="component" value="Unassembled WGS sequence"/>
</dbReference>
<evidence type="ECO:0000256" key="4">
    <source>
        <dbReference type="ARBA" id="ARBA00022692"/>
    </source>
</evidence>
<comment type="caution">
    <text evidence="8">The sequence shown here is derived from an EMBL/GenBank/DDBJ whole genome shotgun (WGS) entry which is preliminary data.</text>
</comment>
<protein>
    <submittedName>
        <fullName evidence="8">Membrane protein</fullName>
    </submittedName>
</protein>
<evidence type="ECO:0000313" key="8">
    <source>
        <dbReference type="EMBL" id="GET44915.1"/>
    </source>
</evidence>
<dbReference type="AlphaFoldDB" id="A0A5M4B6M7"/>
<evidence type="ECO:0000256" key="2">
    <source>
        <dbReference type="ARBA" id="ARBA00011006"/>
    </source>
</evidence>
<keyword evidence="4 7" id="KW-0812">Transmembrane</keyword>
<dbReference type="EMBL" id="BLBC01000004">
    <property type="protein sequence ID" value="GET44915.1"/>
    <property type="molecule type" value="Genomic_DNA"/>
</dbReference>
<evidence type="ECO:0000256" key="5">
    <source>
        <dbReference type="ARBA" id="ARBA00022989"/>
    </source>
</evidence>
<proteinExistence type="inferred from homology"/>
<dbReference type="InterPro" id="IPR007341">
    <property type="entry name" value="Transgly_assoc"/>
</dbReference>
<evidence type="ECO:0000256" key="3">
    <source>
        <dbReference type="ARBA" id="ARBA00022475"/>
    </source>
</evidence>
<evidence type="ECO:0000256" key="6">
    <source>
        <dbReference type="ARBA" id="ARBA00023136"/>
    </source>
</evidence>
<comment type="similarity">
    <text evidence="2">Belongs to the UPF0410 family.</text>
</comment>
<gene>
    <name evidence="8" type="ORF">RCZ01_02170</name>
</gene>
<sequence length="99" mass="10406">MIFDVRILSNFLKYIIMGIFSWIIFGLIAGALAKFIMPGKQGGGIIITIILGVVGAFVGGFIGTALGWGKVDSFDLGSMVLAVVGALIVLLIYGKLKGK</sequence>
<keyword evidence="3" id="KW-1003">Cell membrane</keyword>
<organism evidence="8 9">
    <name type="scientific">Capnocytophaga felis</name>
    <dbReference type="NCBI Taxonomy" id="2267611"/>
    <lineage>
        <taxon>Bacteria</taxon>
        <taxon>Pseudomonadati</taxon>
        <taxon>Bacteroidota</taxon>
        <taxon>Flavobacteriia</taxon>
        <taxon>Flavobacteriales</taxon>
        <taxon>Flavobacteriaceae</taxon>
        <taxon>Capnocytophaga</taxon>
    </lineage>
</organism>
<keyword evidence="6 7" id="KW-0472">Membrane</keyword>
<keyword evidence="9" id="KW-1185">Reference proteome</keyword>
<feature type="transmembrane region" description="Helical" evidence="7">
    <location>
        <begin position="74"/>
        <end position="93"/>
    </location>
</feature>
<evidence type="ECO:0000313" key="9">
    <source>
        <dbReference type="Proteomes" id="UP000398217"/>
    </source>
</evidence>
<dbReference type="PANTHER" id="PTHR33884">
    <property type="entry name" value="UPF0410 PROTEIN YMGE"/>
    <property type="match status" value="1"/>
</dbReference>
<keyword evidence="5 7" id="KW-1133">Transmembrane helix</keyword>
<name>A0A5M4B6M7_9FLAO</name>
<feature type="transmembrane region" description="Helical" evidence="7">
    <location>
        <begin position="45"/>
        <end position="68"/>
    </location>
</feature>
<feature type="transmembrane region" description="Helical" evidence="7">
    <location>
        <begin position="12"/>
        <end position="33"/>
    </location>
</feature>
<evidence type="ECO:0000256" key="1">
    <source>
        <dbReference type="ARBA" id="ARBA00004651"/>
    </source>
</evidence>
<dbReference type="GO" id="GO:0005886">
    <property type="term" value="C:plasma membrane"/>
    <property type="evidence" value="ECO:0007669"/>
    <property type="project" value="UniProtKB-SubCell"/>
</dbReference>
<evidence type="ECO:0000256" key="7">
    <source>
        <dbReference type="SAM" id="Phobius"/>
    </source>
</evidence>
<reference evidence="9" key="1">
    <citation type="journal article" date="2020" name="Int. J. Syst. Evol. Microbiol.">
        <title>Capnocytophaga felis sp. nov. isolated from the feline oral cavity.</title>
        <authorList>
            <person name="Suzuki M."/>
            <person name="Umeda K."/>
            <person name="Kimura M."/>
            <person name="Imaoka K."/>
            <person name="Morikawa S."/>
            <person name="Maeda K."/>
        </authorList>
    </citation>
    <scope>NUCLEOTIDE SEQUENCE [LARGE SCALE GENOMIC DNA]</scope>
    <source>
        <strain evidence="9">KC07070</strain>
    </source>
</reference>
<accession>A0A5M4B6M7</accession>
<dbReference type="Pfam" id="PF04226">
    <property type="entry name" value="Transgly_assoc"/>
    <property type="match status" value="1"/>
</dbReference>
<dbReference type="PANTHER" id="PTHR33884:SF4">
    <property type="entry name" value="UPF0410 PROTEIN YEAQ"/>
    <property type="match status" value="1"/>
</dbReference>